<dbReference type="RefSeq" id="WP_183021079.1">
    <property type="nucleotide sequence ID" value="NZ_CP065668.1"/>
</dbReference>
<dbReference type="SUPFAM" id="SSF47598">
    <property type="entry name" value="Ribbon-helix-helix"/>
    <property type="match status" value="1"/>
</dbReference>
<dbReference type="InterPro" id="IPR010985">
    <property type="entry name" value="Ribbon_hlx_hlx"/>
</dbReference>
<protein>
    <submittedName>
        <fullName evidence="3">Plasmid stability protein stbC</fullName>
    </submittedName>
</protein>
<organism evidence="3 4">
    <name type="scientific">Delftia acidovorans</name>
    <name type="common">Pseudomonas acidovorans</name>
    <name type="synonym">Comamonas acidovorans</name>
    <dbReference type="NCBI Taxonomy" id="80866"/>
    <lineage>
        <taxon>Bacteria</taxon>
        <taxon>Pseudomonadati</taxon>
        <taxon>Pseudomonadota</taxon>
        <taxon>Betaproteobacteria</taxon>
        <taxon>Burkholderiales</taxon>
        <taxon>Comamonadaceae</taxon>
        <taxon>Delftia</taxon>
    </lineage>
</organism>
<evidence type="ECO:0000259" key="2">
    <source>
        <dbReference type="Pfam" id="PF22513"/>
    </source>
</evidence>
<evidence type="ECO:0000313" key="3">
    <source>
        <dbReference type="EMBL" id="QPS07359.1"/>
    </source>
</evidence>
<feature type="region of interest" description="Disordered" evidence="1">
    <location>
        <begin position="62"/>
        <end position="85"/>
    </location>
</feature>
<sequence length="85" mass="9445">MANVTVRNLPDAVHRALRVRAAHHGRSTEAEIRDILEAAVRPAERVRLGSMLAAIAREAGGLTDSEAEEFNRLRDRTPAEPMQFE</sequence>
<dbReference type="Gene3D" id="1.10.1220.10">
    <property type="entry name" value="Met repressor-like"/>
    <property type="match status" value="1"/>
</dbReference>
<evidence type="ECO:0000256" key="1">
    <source>
        <dbReference type="SAM" id="MobiDB-lite"/>
    </source>
</evidence>
<dbReference type="InterPro" id="IPR013321">
    <property type="entry name" value="Arc_rbn_hlx_hlx"/>
</dbReference>
<evidence type="ECO:0000313" key="4">
    <source>
        <dbReference type="Proteomes" id="UP000594778"/>
    </source>
</evidence>
<dbReference type="InterPro" id="IPR053853">
    <property type="entry name" value="FitA-like_RHH"/>
</dbReference>
<reference evidence="3 4" key="1">
    <citation type="submission" date="2020-12" db="EMBL/GenBank/DDBJ databases">
        <title>FDA dAtabase for Regulatory Grade micrObial Sequences (FDA-ARGOS): Supporting development and validation of Infectious Disease Dx tests.</title>
        <authorList>
            <person name="Sproer C."/>
            <person name="Gronow S."/>
            <person name="Severitt S."/>
            <person name="Schroder I."/>
            <person name="Tallon L."/>
            <person name="Sadzewicz L."/>
            <person name="Zhao X."/>
            <person name="Boylan J."/>
            <person name="Ott S."/>
            <person name="Bowen H."/>
            <person name="Vavikolanu K."/>
            <person name="Mehta A."/>
            <person name="Aluvathingal J."/>
            <person name="Nadendla S."/>
            <person name="Lowell S."/>
            <person name="Myers T."/>
            <person name="Yan Y."/>
            <person name="Sichtig H."/>
        </authorList>
    </citation>
    <scope>NUCLEOTIDE SEQUENCE [LARGE SCALE GENOMIC DNA]</scope>
    <source>
        <strain evidence="3 4">FDAARGOS_909</strain>
    </source>
</reference>
<gene>
    <name evidence="3" type="ORF">I6G66_24245</name>
</gene>
<dbReference type="Proteomes" id="UP000594778">
    <property type="component" value="Chromosome"/>
</dbReference>
<accession>A0A7T2S1Z1</accession>
<dbReference type="AlphaFoldDB" id="A0A7T2S1Z1"/>
<name>A0A7T2S1Z1_DELAC</name>
<dbReference type="GO" id="GO:0006355">
    <property type="term" value="P:regulation of DNA-templated transcription"/>
    <property type="evidence" value="ECO:0007669"/>
    <property type="project" value="InterPro"/>
</dbReference>
<feature type="compositionally biased region" description="Basic and acidic residues" evidence="1">
    <location>
        <begin position="69"/>
        <end position="78"/>
    </location>
</feature>
<dbReference type="Pfam" id="PF22513">
    <property type="entry name" value="FitA-like_RHH"/>
    <property type="match status" value="1"/>
</dbReference>
<feature type="domain" description="Antitoxin FitA-like ribbon-helix-helix" evidence="2">
    <location>
        <begin position="2"/>
        <end position="40"/>
    </location>
</feature>
<proteinExistence type="predicted"/>
<dbReference type="EMBL" id="CP065668">
    <property type="protein sequence ID" value="QPS07359.1"/>
    <property type="molecule type" value="Genomic_DNA"/>
</dbReference>